<evidence type="ECO:0000313" key="5">
    <source>
        <dbReference type="Proteomes" id="UP001525890"/>
    </source>
</evidence>
<dbReference type="CDD" id="cd01561">
    <property type="entry name" value="CBS_like"/>
    <property type="match status" value="1"/>
</dbReference>
<dbReference type="SUPFAM" id="SSF53686">
    <property type="entry name" value="Tryptophan synthase beta subunit-like PLP-dependent enzymes"/>
    <property type="match status" value="1"/>
</dbReference>
<dbReference type="Gene3D" id="3.40.50.1100">
    <property type="match status" value="2"/>
</dbReference>
<comment type="caution">
    <text evidence="4">The sequence shown here is derived from an EMBL/GenBank/DDBJ whole genome shotgun (WGS) entry which is preliminary data.</text>
</comment>
<dbReference type="NCBIfam" id="NF007989">
    <property type="entry name" value="PRK10717.1"/>
    <property type="match status" value="1"/>
</dbReference>
<evidence type="ECO:0000256" key="1">
    <source>
        <dbReference type="ARBA" id="ARBA00001933"/>
    </source>
</evidence>
<keyword evidence="5" id="KW-1185">Reference proteome</keyword>
<proteinExistence type="predicted"/>
<name>A0ABT2MZQ6_9CYAN</name>
<dbReference type="EC" id="2.5.1.47" evidence="4"/>
<dbReference type="GO" id="GO:0004124">
    <property type="term" value="F:cysteine synthase activity"/>
    <property type="evidence" value="ECO:0007669"/>
    <property type="project" value="UniProtKB-EC"/>
</dbReference>
<keyword evidence="4" id="KW-0808">Transferase</keyword>
<dbReference type="RefSeq" id="WP_368009651.1">
    <property type="nucleotide sequence ID" value="NZ_JAMXFF010000082.1"/>
</dbReference>
<feature type="domain" description="Tryptophan synthase beta chain-like PALP" evidence="3">
    <location>
        <begin position="10"/>
        <end position="301"/>
    </location>
</feature>
<reference evidence="4 5" key="1">
    <citation type="journal article" date="2022" name="Front. Microbiol.">
        <title>High genomic differentiation and limited gene flow indicate recent cryptic speciation within the genus Laspinema (cyanobacteria).</title>
        <authorList>
            <person name="Stanojkovic A."/>
            <person name="Skoupy S."/>
            <person name="Skaloud P."/>
            <person name="Dvorak P."/>
        </authorList>
    </citation>
    <scope>NUCLEOTIDE SEQUENCE [LARGE SCALE GENOMIC DNA]</scope>
    <source>
        <strain evidence="4 5">D2a</strain>
    </source>
</reference>
<keyword evidence="2" id="KW-0663">Pyridoxal phosphate</keyword>
<organism evidence="4 5">
    <name type="scientific">Laspinema palackyanum D2a</name>
    <dbReference type="NCBI Taxonomy" id="2953684"/>
    <lineage>
        <taxon>Bacteria</taxon>
        <taxon>Bacillati</taxon>
        <taxon>Cyanobacteriota</taxon>
        <taxon>Cyanophyceae</taxon>
        <taxon>Oscillatoriophycideae</taxon>
        <taxon>Oscillatoriales</taxon>
        <taxon>Laspinemataceae</taxon>
        <taxon>Laspinema</taxon>
        <taxon>Laspinema palackyanum</taxon>
    </lineage>
</organism>
<dbReference type="PROSITE" id="PS00901">
    <property type="entry name" value="CYS_SYNTHASE"/>
    <property type="match status" value="1"/>
</dbReference>
<evidence type="ECO:0000313" key="4">
    <source>
        <dbReference type="EMBL" id="MCT7970228.1"/>
    </source>
</evidence>
<evidence type="ECO:0000259" key="3">
    <source>
        <dbReference type="Pfam" id="PF00291"/>
    </source>
</evidence>
<sequence>MDIKQGFIGTVGNTPLIRLNSFSEETGCEILGKAEFLNPGGSVKDRAALFIIEEAERQGLLKPGGTVVEGTAGNTGIGLAHICNAKGYKCLIVIPETQSQEKIDILTLLGADVRKVPAVPYSDPNNYVKLSGRLAEEMDNAIWANQFDNLANRMAHYQTTGPEIWSQTNGKIDAWLAATGTGGTYAGVSMFLKAKNSDIKCVVADPMGSGLYSYVKTGEINPVGNSITEGIGNSRITKNMEGAPIDDAIQVDDHEAIRVIYQLLQKDGLFMGGSVGINVGAAVALAKEMGPGHTLVTVLCDSGQRYQSRLYDRDWLASKGLSPD</sequence>
<dbReference type="Pfam" id="PF00291">
    <property type="entry name" value="PALP"/>
    <property type="match status" value="1"/>
</dbReference>
<comment type="cofactor">
    <cofactor evidence="1">
        <name>pyridoxal 5'-phosphate</name>
        <dbReference type="ChEBI" id="CHEBI:597326"/>
    </cofactor>
</comment>
<dbReference type="EMBL" id="JAMXFF010000082">
    <property type="protein sequence ID" value="MCT7970228.1"/>
    <property type="molecule type" value="Genomic_DNA"/>
</dbReference>
<dbReference type="InterPro" id="IPR001926">
    <property type="entry name" value="TrpB-like_PALP"/>
</dbReference>
<dbReference type="InterPro" id="IPR036052">
    <property type="entry name" value="TrpB-like_PALP_sf"/>
</dbReference>
<accession>A0ABT2MZQ6</accession>
<gene>
    <name evidence="4" type="ORF">NG799_28330</name>
</gene>
<dbReference type="InterPro" id="IPR050214">
    <property type="entry name" value="Cys_Synth/Cystath_Beta-Synth"/>
</dbReference>
<dbReference type="PANTHER" id="PTHR10314">
    <property type="entry name" value="CYSTATHIONINE BETA-SYNTHASE"/>
    <property type="match status" value="1"/>
</dbReference>
<protein>
    <submittedName>
        <fullName evidence="4">Cysteine synthase A</fullName>
        <ecNumber evidence="4">2.5.1.47</ecNumber>
    </submittedName>
</protein>
<evidence type="ECO:0000256" key="2">
    <source>
        <dbReference type="ARBA" id="ARBA00022898"/>
    </source>
</evidence>
<dbReference type="InterPro" id="IPR001216">
    <property type="entry name" value="P-phosphate_BS"/>
</dbReference>
<dbReference type="Proteomes" id="UP001525890">
    <property type="component" value="Unassembled WGS sequence"/>
</dbReference>